<evidence type="ECO:0000313" key="2">
    <source>
        <dbReference type="Proteomes" id="UP000326995"/>
    </source>
</evidence>
<keyword evidence="2" id="KW-1185">Reference proteome</keyword>
<accession>A0A5P8PI64</accession>
<dbReference type="Proteomes" id="UP000326995">
    <property type="component" value="Segment"/>
</dbReference>
<organism evidence="1 2">
    <name type="scientific">Bacillus phage 049ML001</name>
    <dbReference type="NCBI Taxonomy" id="2601660"/>
    <lineage>
        <taxon>Viruses</taxon>
        <taxon>Duplodnaviria</taxon>
        <taxon>Heunggongvirae</taxon>
        <taxon>Uroviricota</taxon>
        <taxon>Caudoviricetes</taxon>
        <taxon>Trautnerviridae</taxon>
        <taxon>Polsinellivirinae</taxon>
        <taxon>Rivavirus</taxon>
        <taxon>Rivavirus rv049ML001</taxon>
    </lineage>
</organism>
<protein>
    <submittedName>
        <fullName evidence="1">DNA binding protein</fullName>
    </submittedName>
</protein>
<evidence type="ECO:0000313" key="1">
    <source>
        <dbReference type="EMBL" id="QFR56335.1"/>
    </source>
</evidence>
<reference evidence="1 2" key="1">
    <citation type="submission" date="2019-07" db="EMBL/GenBank/DDBJ databases">
        <authorList>
            <person name="Tomko B.E."/>
            <person name="Krukonis G.P."/>
            <person name="Delesalle V.A."/>
        </authorList>
    </citation>
    <scope>NUCLEOTIDE SEQUENCE [LARGE SCALE GENOMIC DNA]</scope>
</reference>
<dbReference type="GeneID" id="77850659"/>
<gene>
    <name evidence="1" type="primary">32</name>
    <name evidence="1" type="ORF">049ML001_32</name>
</gene>
<dbReference type="KEGG" id="vg:77850659"/>
<dbReference type="EMBL" id="MN176227">
    <property type="protein sequence ID" value="QFR56335.1"/>
    <property type="molecule type" value="Genomic_DNA"/>
</dbReference>
<name>A0A5P8PI64_9CAUD</name>
<sequence>MENYKSNLIEKESESEFEFNAGQILNAHLDEKFFPLQTIQSMAERWGRRKQFVYRKYRTDLEFPKPVEGIITETAMTPKLFAMHDVERYEKLRGYKHEEG</sequence>
<dbReference type="RefSeq" id="YP_010644433.1">
    <property type="nucleotide sequence ID" value="NC_070625.1"/>
</dbReference>
<proteinExistence type="predicted"/>